<dbReference type="InterPro" id="IPR036249">
    <property type="entry name" value="Thioredoxin-like_sf"/>
</dbReference>
<evidence type="ECO:0000256" key="11">
    <source>
        <dbReference type="RuleBase" id="RU004208"/>
    </source>
</evidence>
<evidence type="ECO:0000256" key="9">
    <source>
        <dbReference type="ARBA" id="ARBA00023235"/>
    </source>
</evidence>
<dbReference type="SUPFAM" id="SSF52833">
    <property type="entry name" value="Thioredoxin-like"/>
    <property type="match status" value="3"/>
</dbReference>
<dbReference type="InterPro" id="IPR017937">
    <property type="entry name" value="Thioredoxin_CS"/>
</dbReference>
<evidence type="ECO:0000256" key="1">
    <source>
        <dbReference type="ARBA" id="ARBA00001182"/>
    </source>
</evidence>
<dbReference type="Proteomes" id="UP001465755">
    <property type="component" value="Unassembled WGS sequence"/>
</dbReference>
<proteinExistence type="inferred from homology"/>
<comment type="subcellular location">
    <subcellularLocation>
        <location evidence="2">Endoplasmic reticulum lumen</location>
    </subcellularLocation>
</comment>
<evidence type="ECO:0000256" key="6">
    <source>
        <dbReference type="ARBA" id="ARBA00022737"/>
    </source>
</evidence>
<feature type="domain" description="Thioredoxin" evidence="13">
    <location>
        <begin position="17"/>
        <end position="146"/>
    </location>
</feature>
<gene>
    <name evidence="14" type="ORF">WJX73_002547</name>
</gene>
<dbReference type="PRINTS" id="PR00421">
    <property type="entry name" value="THIOREDOXIN"/>
</dbReference>
<keyword evidence="7" id="KW-0256">Endoplasmic reticulum</keyword>
<feature type="chain" id="PRO_5043318114" description="protein disulfide-isomerase" evidence="12">
    <location>
        <begin position="29"/>
        <end position="478"/>
    </location>
</feature>
<keyword evidence="15" id="KW-1185">Reference proteome</keyword>
<keyword evidence="6" id="KW-0677">Repeat</keyword>
<keyword evidence="9" id="KW-0413">Isomerase</keyword>
<dbReference type="InterPro" id="IPR005788">
    <property type="entry name" value="PDI_thioredoxin-like_dom"/>
</dbReference>
<accession>A0AAW1NTN8</accession>
<reference evidence="14 15" key="1">
    <citation type="journal article" date="2024" name="Nat. Commun.">
        <title>Phylogenomics reveals the evolutionary origins of lichenization in chlorophyte algae.</title>
        <authorList>
            <person name="Puginier C."/>
            <person name="Libourel C."/>
            <person name="Otte J."/>
            <person name="Skaloud P."/>
            <person name="Haon M."/>
            <person name="Grisel S."/>
            <person name="Petersen M."/>
            <person name="Berrin J.G."/>
            <person name="Delaux P.M."/>
            <person name="Dal Grande F."/>
            <person name="Keller J."/>
        </authorList>
    </citation>
    <scope>NUCLEOTIDE SEQUENCE [LARGE SCALE GENOMIC DNA]</scope>
    <source>
        <strain evidence="14 15">SAG 2036</strain>
    </source>
</reference>
<evidence type="ECO:0000313" key="15">
    <source>
        <dbReference type="Proteomes" id="UP001465755"/>
    </source>
</evidence>
<comment type="similarity">
    <text evidence="3 11">Belongs to the protein disulfide isomerase family.</text>
</comment>
<evidence type="ECO:0000256" key="12">
    <source>
        <dbReference type="SAM" id="SignalP"/>
    </source>
</evidence>
<dbReference type="CDD" id="cd02961">
    <property type="entry name" value="PDI_a_family"/>
    <property type="match status" value="1"/>
</dbReference>
<protein>
    <recommendedName>
        <fullName evidence="4">protein disulfide-isomerase</fullName>
        <ecNumber evidence="4">5.3.4.1</ecNumber>
    </recommendedName>
</protein>
<dbReference type="GO" id="GO:0034976">
    <property type="term" value="P:response to endoplasmic reticulum stress"/>
    <property type="evidence" value="ECO:0007669"/>
    <property type="project" value="TreeGrafter"/>
</dbReference>
<name>A0AAW1NTN8_9CHLO</name>
<dbReference type="FunFam" id="3.40.30.10:FF:000023">
    <property type="entry name" value="Protein disulfide-isomerase"/>
    <property type="match status" value="1"/>
</dbReference>
<evidence type="ECO:0000259" key="13">
    <source>
        <dbReference type="PROSITE" id="PS51352"/>
    </source>
</evidence>
<dbReference type="PROSITE" id="PS51352">
    <property type="entry name" value="THIOREDOXIN_2"/>
    <property type="match status" value="2"/>
</dbReference>
<evidence type="ECO:0000256" key="3">
    <source>
        <dbReference type="ARBA" id="ARBA00006347"/>
    </source>
</evidence>
<keyword evidence="10" id="KW-0676">Redox-active center</keyword>
<dbReference type="InterPro" id="IPR013766">
    <property type="entry name" value="Thioredoxin_domain"/>
</dbReference>
<dbReference type="Pfam" id="PF00085">
    <property type="entry name" value="Thioredoxin"/>
    <property type="match status" value="2"/>
</dbReference>
<feature type="domain" description="Thioredoxin" evidence="13">
    <location>
        <begin position="330"/>
        <end position="460"/>
    </location>
</feature>
<comment type="catalytic activity">
    <reaction evidence="1">
        <text>Catalyzes the rearrangement of -S-S- bonds in proteins.</text>
        <dbReference type="EC" id="5.3.4.1"/>
    </reaction>
</comment>
<comment type="caution">
    <text evidence="14">The sequence shown here is derived from an EMBL/GenBank/DDBJ whole genome shotgun (WGS) entry which is preliminary data.</text>
</comment>
<dbReference type="EC" id="5.3.4.1" evidence="4"/>
<evidence type="ECO:0000256" key="10">
    <source>
        <dbReference type="ARBA" id="ARBA00023284"/>
    </source>
</evidence>
<evidence type="ECO:0000256" key="8">
    <source>
        <dbReference type="ARBA" id="ARBA00023157"/>
    </source>
</evidence>
<evidence type="ECO:0000256" key="7">
    <source>
        <dbReference type="ARBA" id="ARBA00022824"/>
    </source>
</evidence>
<dbReference type="EMBL" id="JALJOQ010000138">
    <property type="protein sequence ID" value="KAK9794380.1"/>
    <property type="molecule type" value="Genomic_DNA"/>
</dbReference>
<evidence type="ECO:0000256" key="2">
    <source>
        <dbReference type="ARBA" id="ARBA00004319"/>
    </source>
</evidence>
<dbReference type="PROSITE" id="PS00194">
    <property type="entry name" value="THIOREDOXIN_1"/>
    <property type="match status" value="2"/>
</dbReference>
<evidence type="ECO:0000256" key="5">
    <source>
        <dbReference type="ARBA" id="ARBA00022729"/>
    </source>
</evidence>
<keyword evidence="8" id="KW-1015">Disulfide bond</keyword>
<dbReference type="CDD" id="cd02995">
    <property type="entry name" value="PDI_a_PDI_a'_C"/>
    <property type="match status" value="1"/>
</dbReference>
<dbReference type="AlphaFoldDB" id="A0AAW1NTN8"/>
<dbReference type="NCBIfam" id="TIGR01126">
    <property type="entry name" value="pdi_dom"/>
    <property type="match status" value="1"/>
</dbReference>
<dbReference type="GO" id="GO:0006457">
    <property type="term" value="P:protein folding"/>
    <property type="evidence" value="ECO:0007669"/>
    <property type="project" value="TreeGrafter"/>
</dbReference>
<dbReference type="GO" id="GO:0005788">
    <property type="term" value="C:endoplasmic reticulum lumen"/>
    <property type="evidence" value="ECO:0007669"/>
    <property type="project" value="UniProtKB-SubCell"/>
</dbReference>
<evidence type="ECO:0000313" key="14">
    <source>
        <dbReference type="EMBL" id="KAK9794380.1"/>
    </source>
</evidence>
<sequence length="478" mass="52435">MLVSSRRFWATSCLWVVLLSLTIQLASAKDYEDADVDETDVLILTDDTFEKSITDNKFLLAEFYAPWCGHCKALKPHFAAAASILKAHDPPVALAKVDATVETKLGQRFSLEGYPTLLWFVDGKQQPYSGGRTAEDIVLWVQKRTGEPAETVKTASDFETATVGSKPVLLGYFSKFEGVWAALQGPDHAAFRKLALDNDDVDFIQTTAEVAFMLAEKLPPWTEFTAATQDQIFGSGIDLQVIVLGSRKQLQATSSVMQAIQAAHAEVKGRVIFVTSPLESTEAASVAKFFDANSSASEAQVFALNNKSGKRYKLREPVSKKSLLSFIDGVAAGKLTPEYRSQPVPSYRGRKGEVVTVVGKSFDDIVLDPEQDVLLEVYSANCGHCKALAPTWQKLAKQLRKVASVTIAKMDGTANEHAYLGDVTGFPYLVLYPANDLDPVQYEGDRSIQSLRQFLKENAAIPYSVLVRGSQRDDNAEL</sequence>
<dbReference type="PANTHER" id="PTHR18929:SF246">
    <property type="entry name" value="PROTEIN DISULFIDE ISOMERASE-LIKE 1-4"/>
    <property type="match status" value="1"/>
</dbReference>
<organism evidence="14 15">
    <name type="scientific">Symbiochloris irregularis</name>
    <dbReference type="NCBI Taxonomy" id="706552"/>
    <lineage>
        <taxon>Eukaryota</taxon>
        <taxon>Viridiplantae</taxon>
        <taxon>Chlorophyta</taxon>
        <taxon>core chlorophytes</taxon>
        <taxon>Trebouxiophyceae</taxon>
        <taxon>Trebouxiales</taxon>
        <taxon>Trebouxiaceae</taxon>
        <taxon>Symbiochloris</taxon>
    </lineage>
</organism>
<dbReference type="GO" id="GO:0003756">
    <property type="term" value="F:protein disulfide isomerase activity"/>
    <property type="evidence" value="ECO:0007669"/>
    <property type="project" value="UniProtKB-EC"/>
</dbReference>
<feature type="signal peptide" evidence="12">
    <location>
        <begin position="1"/>
        <end position="28"/>
    </location>
</feature>
<dbReference type="PANTHER" id="PTHR18929">
    <property type="entry name" value="PROTEIN DISULFIDE ISOMERASE"/>
    <property type="match status" value="1"/>
</dbReference>
<evidence type="ECO:0000256" key="4">
    <source>
        <dbReference type="ARBA" id="ARBA00012723"/>
    </source>
</evidence>
<dbReference type="Gene3D" id="3.40.30.10">
    <property type="entry name" value="Glutaredoxin"/>
    <property type="match status" value="3"/>
</dbReference>
<keyword evidence="5 12" id="KW-0732">Signal</keyword>